<accession>A0ABD5UAB4</accession>
<gene>
    <name evidence="2" type="ORF">ACFQHK_12795</name>
</gene>
<comment type="caution">
    <text evidence="2">The sequence shown here is derived from an EMBL/GenBank/DDBJ whole genome shotgun (WGS) entry which is preliminary data.</text>
</comment>
<sequence>MSEPQPPTTSDDEPPRSEGTEPQPVRTGGVRAVLAAAALRAAAVLFESAVPLATLSLLALVEALATTVPTVAVATPGGSVALPVTEALAAAVVLELARRLAALNAAG</sequence>
<proteinExistence type="predicted"/>
<protein>
    <submittedName>
        <fullName evidence="2">Uncharacterized protein</fullName>
    </submittedName>
</protein>
<evidence type="ECO:0000256" key="1">
    <source>
        <dbReference type="SAM" id="MobiDB-lite"/>
    </source>
</evidence>
<dbReference type="Proteomes" id="UP001596406">
    <property type="component" value="Unassembled WGS sequence"/>
</dbReference>
<keyword evidence="3" id="KW-1185">Reference proteome</keyword>
<feature type="region of interest" description="Disordered" evidence="1">
    <location>
        <begin position="1"/>
        <end position="27"/>
    </location>
</feature>
<name>A0ABD5UAB4_9EURY</name>
<reference evidence="2 3" key="1">
    <citation type="journal article" date="2019" name="Int. J. Syst. Evol. Microbiol.">
        <title>The Global Catalogue of Microorganisms (GCM) 10K type strain sequencing project: providing services to taxonomists for standard genome sequencing and annotation.</title>
        <authorList>
            <consortium name="The Broad Institute Genomics Platform"/>
            <consortium name="The Broad Institute Genome Sequencing Center for Infectious Disease"/>
            <person name="Wu L."/>
            <person name="Ma J."/>
        </authorList>
    </citation>
    <scope>NUCLEOTIDE SEQUENCE [LARGE SCALE GENOMIC DNA]</scope>
    <source>
        <strain evidence="2 3">PSRA2</strain>
    </source>
</reference>
<evidence type="ECO:0000313" key="3">
    <source>
        <dbReference type="Proteomes" id="UP001596406"/>
    </source>
</evidence>
<dbReference type="AlphaFoldDB" id="A0ABD5UAB4"/>
<evidence type="ECO:0000313" key="2">
    <source>
        <dbReference type="EMBL" id="MFC6837385.1"/>
    </source>
</evidence>
<organism evidence="2 3">
    <name type="scientific">Halomarina ordinaria</name>
    <dbReference type="NCBI Taxonomy" id="3033939"/>
    <lineage>
        <taxon>Archaea</taxon>
        <taxon>Methanobacteriati</taxon>
        <taxon>Methanobacteriota</taxon>
        <taxon>Stenosarchaea group</taxon>
        <taxon>Halobacteria</taxon>
        <taxon>Halobacteriales</taxon>
        <taxon>Natronomonadaceae</taxon>
        <taxon>Halomarina</taxon>
    </lineage>
</organism>
<dbReference type="EMBL" id="JBHSXM010000001">
    <property type="protein sequence ID" value="MFC6837385.1"/>
    <property type="molecule type" value="Genomic_DNA"/>
</dbReference>
<dbReference type="RefSeq" id="WP_304449050.1">
    <property type="nucleotide sequence ID" value="NZ_JARRAH010000001.1"/>
</dbReference>